<protein>
    <submittedName>
        <fullName evidence="2">Metal-dependent hydrolase</fullName>
    </submittedName>
</protein>
<keyword evidence="3" id="KW-1185">Reference proteome</keyword>
<sequence length="266" mass="28804">MRIVSVNAWGGALADDLLKWLPDSGADIACLQEVTRTPGLGGWTRFADAERSLPQRADLFDDVRGALPRHQAIFVTSDSGPVHDDAGRRYRQDFGLATLVGEGLPIVGVDSGFVHGEFADHVEWPATGRPRIALAVQTVDRDSGRSVWVVQVHGLRDSHGKADTPERRAQAERLAALVRRIRGPRDLVVLCGDFNLLPGSETFGVLAEAGLTDLVGTADTRTSHYPKAVRHASYLLVSDVAAVEHFEILAGPEVSDHRALVLEIIC</sequence>
<dbReference type="InterPro" id="IPR005135">
    <property type="entry name" value="Endo/exonuclease/phosphatase"/>
</dbReference>
<dbReference type="GO" id="GO:0016787">
    <property type="term" value="F:hydrolase activity"/>
    <property type="evidence" value="ECO:0007669"/>
    <property type="project" value="UniProtKB-KW"/>
</dbReference>
<evidence type="ECO:0000313" key="3">
    <source>
        <dbReference type="Proteomes" id="UP000623608"/>
    </source>
</evidence>
<gene>
    <name evidence="2" type="ORF">Ate02nite_54510</name>
</gene>
<dbReference type="InterPro" id="IPR036691">
    <property type="entry name" value="Endo/exonu/phosph_ase_sf"/>
</dbReference>
<dbReference type="Gene3D" id="3.60.10.10">
    <property type="entry name" value="Endonuclease/exonuclease/phosphatase"/>
    <property type="match status" value="1"/>
</dbReference>
<accession>A0A919NRI2</accession>
<comment type="caution">
    <text evidence="2">The sequence shown here is derived from an EMBL/GenBank/DDBJ whole genome shotgun (WGS) entry which is preliminary data.</text>
</comment>
<dbReference type="AlphaFoldDB" id="A0A919NRI2"/>
<proteinExistence type="predicted"/>
<name>A0A919NRI2_9ACTN</name>
<feature type="domain" description="Endonuclease/exonuclease/phosphatase" evidence="1">
    <location>
        <begin position="5"/>
        <end position="257"/>
    </location>
</feature>
<dbReference type="RefSeq" id="WP_203810495.1">
    <property type="nucleotide sequence ID" value="NZ_BOMY01000035.1"/>
</dbReference>
<dbReference type="Proteomes" id="UP000623608">
    <property type="component" value="Unassembled WGS sequence"/>
</dbReference>
<evidence type="ECO:0000259" key="1">
    <source>
        <dbReference type="Pfam" id="PF03372"/>
    </source>
</evidence>
<dbReference type="SUPFAM" id="SSF56219">
    <property type="entry name" value="DNase I-like"/>
    <property type="match status" value="1"/>
</dbReference>
<keyword evidence="2" id="KW-0378">Hydrolase</keyword>
<dbReference type="Pfam" id="PF03372">
    <property type="entry name" value="Exo_endo_phos"/>
    <property type="match status" value="1"/>
</dbReference>
<organism evidence="2 3">
    <name type="scientific">Paractinoplanes tereljensis</name>
    <dbReference type="NCBI Taxonomy" id="571912"/>
    <lineage>
        <taxon>Bacteria</taxon>
        <taxon>Bacillati</taxon>
        <taxon>Actinomycetota</taxon>
        <taxon>Actinomycetes</taxon>
        <taxon>Micromonosporales</taxon>
        <taxon>Micromonosporaceae</taxon>
        <taxon>Paractinoplanes</taxon>
    </lineage>
</organism>
<reference evidence="2" key="1">
    <citation type="submission" date="2021-01" db="EMBL/GenBank/DDBJ databases">
        <title>Whole genome shotgun sequence of Actinoplanes tereljensis NBRC 105297.</title>
        <authorList>
            <person name="Komaki H."/>
            <person name="Tamura T."/>
        </authorList>
    </citation>
    <scope>NUCLEOTIDE SEQUENCE</scope>
    <source>
        <strain evidence="2">NBRC 105297</strain>
    </source>
</reference>
<evidence type="ECO:0000313" key="2">
    <source>
        <dbReference type="EMBL" id="GIF22721.1"/>
    </source>
</evidence>
<dbReference type="EMBL" id="BOMY01000035">
    <property type="protein sequence ID" value="GIF22721.1"/>
    <property type="molecule type" value="Genomic_DNA"/>
</dbReference>